<dbReference type="EC" id="6.1.1.2" evidence="2 8"/>
<dbReference type="Gene3D" id="3.40.50.620">
    <property type="entry name" value="HUPs"/>
    <property type="match status" value="1"/>
</dbReference>
<dbReference type="EMBL" id="JACCBU010000001">
    <property type="protein sequence ID" value="NYE69889.1"/>
    <property type="molecule type" value="Genomic_DNA"/>
</dbReference>
<evidence type="ECO:0000256" key="3">
    <source>
        <dbReference type="ARBA" id="ARBA00022598"/>
    </source>
</evidence>
<evidence type="ECO:0000256" key="6">
    <source>
        <dbReference type="ARBA" id="ARBA00022917"/>
    </source>
</evidence>
<dbReference type="GO" id="GO:0004830">
    <property type="term" value="F:tryptophan-tRNA ligase activity"/>
    <property type="evidence" value="ECO:0007669"/>
    <property type="project" value="UniProtKB-UniRule"/>
</dbReference>
<name>A0A7Y9I4Z5_9ACTN</name>
<dbReference type="InterPro" id="IPR001412">
    <property type="entry name" value="aa-tRNA-synth_I_CS"/>
</dbReference>
<evidence type="ECO:0000256" key="7">
    <source>
        <dbReference type="ARBA" id="ARBA00023146"/>
    </source>
</evidence>
<keyword evidence="6 9" id="KW-0648">Protein biosynthesis</keyword>
<dbReference type="PANTHER" id="PTHR43766:SF1">
    <property type="entry name" value="TRYPTOPHAN--TRNA LIGASE, MITOCHONDRIAL"/>
    <property type="match status" value="1"/>
</dbReference>
<dbReference type="CDD" id="cd00806">
    <property type="entry name" value="TrpRS_core"/>
    <property type="match status" value="1"/>
</dbReference>
<protein>
    <recommendedName>
        <fullName evidence="2 8">Tryptophan--tRNA ligase</fullName>
        <ecNumber evidence="2 8">6.1.1.2</ecNumber>
    </recommendedName>
</protein>
<gene>
    <name evidence="10" type="ORF">BKA15_001218</name>
</gene>
<dbReference type="GO" id="GO:0006436">
    <property type="term" value="P:tryptophanyl-tRNA aminoacylation"/>
    <property type="evidence" value="ECO:0007669"/>
    <property type="project" value="UniProtKB-UniRule"/>
</dbReference>
<dbReference type="GO" id="GO:0005524">
    <property type="term" value="F:ATP binding"/>
    <property type="evidence" value="ECO:0007669"/>
    <property type="project" value="UniProtKB-KW"/>
</dbReference>
<dbReference type="InterPro" id="IPR050203">
    <property type="entry name" value="Trp-tRNA_synthetase"/>
</dbReference>
<evidence type="ECO:0000256" key="9">
    <source>
        <dbReference type="RuleBase" id="RU363036"/>
    </source>
</evidence>
<keyword evidence="3 9" id="KW-0436">Ligase</keyword>
<sequence length="352" mass="38488">MITYRRAGTTGSEKTIMTETTVTEPEIAAPAPEPARRLSLLTPTGALTLGNYLGALRPIRDSAGEGFFGISNLQAMTVEHDPATLRARTDELAMIMVAAGVDPDRNSLFRQSEVPAHLGLQYLLECTATMGEFGRMIQYKDKGRGRPETRVSLFTYPALMAADILLYRAAEVPVGDDQRQHVEITRDLAIRFNRRYGEVFVVPKVINPPVAARVMNLQHPTEKMGKSNDAVSGVLFLLDPPDVITRKIKRAVTDAEREVSYDPERRPGVSNLIEIAAGCRNCTIETVINDHADLGSLKQGVIDAVLAELEPLRRAYRSLDRADVDAIFAAGAERARAVTEPVLAAARQAIGL</sequence>
<evidence type="ECO:0000256" key="8">
    <source>
        <dbReference type="NCBIfam" id="TIGR00233"/>
    </source>
</evidence>
<dbReference type="PRINTS" id="PR01039">
    <property type="entry name" value="TRNASYNTHTRP"/>
</dbReference>
<dbReference type="AlphaFoldDB" id="A0A7Y9I4Z5"/>
<dbReference type="GO" id="GO:0005829">
    <property type="term" value="C:cytosol"/>
    <property type="evidence" value="ECO:0007669"/>
    <property type="project" value="TreeGrafter"/>
</dbReference>
<comment type="caution">
    <text evidence="10">The sequence shown here is derived from an EMBL/GenBank/DDBJ whole genome shotgun (WGS) entry which is preliminary data.</text>
</comment>
<keyword evidence="5 9" id="KW-0067">ATP-binding</keyword>
<keyword evidence="11" id="KW-1185">Reference proteome</keyword>
<dbReference type="NCBIfam" id="TIGR00233">
    <property type="entry name" value="trpS"/>
    <property type="match status" value="1"/>
</dbReference>
<evidence type="ECO:0000256" key="4">
    <source>
        <dbReference type="ARBA" id="ARBA00022741"/>
    </source>
</evidence>
<dbReference type="Gene3D" id="1.10.240.10">
    <property type="entry name" value="Tyrosyl-Transfer RNA Synthetase"/>
    <property type="match status" value="1"/>
</dbReference>
<organism evidence="10 11">
    <name type="scientific">Microlunatus parietis</name>
    <dbReference type="NCBI Taxonomy" id="682979"/>
    <lineage>
        <taxon>Bacteria</taxon>
        <taxon>Bacillati</taxon>
        <taxon>Actinomycetota</taxon>
        <taxon>Actinomycetes</taxon>
        <taxon>Propionibacteriales</taxon>
        <taxon>Propionibacteriaceae</taxon>
        <taxon>Microlunatus</taxon>
    </lineage>
</organism>
<proteinExistence type="inferred from homology"/>
<keyword evidence="7 9" id="KW-0030">Aminoacyl-tRNA synthetase</keyword>
<dbReference type="PANTHER" id="PTHR43766">
    <property type="entry name" value="TRYPTOPHAN--TRNA LIGASE, MITOCHONDRIAL"/>
    <property type="match status" value="1"/>
</dbReference>
<dbReference type="InterPro" id="IPR002305">
    <property type="entry name" value="aa-tRNA-synth_Ic"/>
</dbReference>
<evidence type="ECO:0000313" key="10">
    <source>
        <dbReference type="EMBL" id="NYE69889.1"/>
    </source>
</evidence>
<reference evidence="10 11" key="1">
    <citation type="submission" date="2020-07" db="EMBL/GenBank/DDBJ databases">
        <title>Sequencing the genomes of 1000 actinobacteria strains.</title>
        <authorList>
            <person name="Klenk H.-P."/>
        </authorList>
    </citation>
    <scope>NUCLEOTIDE SEQUENCE [LARGE SCALE GENOMIC DNA]</scope>
    <source>
        <strain evidence="10 11">DSM 22083</strain>
    </source>
</reference>
<keyword evidence="4 9" id="KW-0547">Nucleotide-binding</keyword>
<dbReference type="Pfam" id="PF00579">
    <property type="entry name" value="tRNA-synt_1b"/>
    <property type="match status" value="1"/>
</dbReference>
<dbReference type="InterPro" id="IPR002306">
    <property type="entry name" value="Trp-tRNA-ligase"/>
</dbReference>
<comment type="similarity">
    <text evidence="1 9">Belongs to the class-I aminoacyl-tRNA synthetase family.</text>
</comment>
<dbReference type="InterPro" id="IPR014729">
    <property type="entry name" value="Rossmann-like_a/b/a_fold"/>
</dbReference>
<evidence type="ECO:0000256" key="2">
    <source>
        <dbReference type="ARBA" id="ARBA00013161"/>
    </source>
</evidence>
<evidence type="ECO:0000256" key="5">
    <source>
        <dbReference type="ARBA" id="ARBA00022840"/>
    </source>
</evidence>
<dbReference type="Proteomes" id="UP000569914">
    <property type="component" value="Unassembled WGS sequence"/>
</dbReference>
<dbReference type="PROSITE" id="PS00178">
    <property type="entry name" value="AA_TRNA_LIGASE_I"/>
    <property type="match status" value="1"/>
</dbReference>
<dbReference type="RefSeq" id="WP_246322273.1">
    <property type="nucleotide sequence ID" value="NZ_JACCBU010000001.1"/>
</dbReference>
<evidence type="ECO:0000313" key="11">
    <source>
        <dbReference type="Proteomes" id="UP000569914"/>
    </source>
</evidence>
<accession>A0A7Y9I4Z5</accession>
<evidence type="ECO:0000256" key="1">
    <source>
        <dbReference type="ARBA" id="ARBA00005594"/>
    </source>
</evidence>
<dbReference type="SUPFAM" id="SSF52374">
    <property type="entry name" value="Nucleotidylyl transferase"/>
    <property type="match status" value="1"/>
</dbReference>